<feature type="binding site" evidence="8">
    <location>
        <position position="350"/>
    </location>
    <ligand>
        <name>substrate</name>
    </ligand>
</feature>
<dbReference type="FunFam" id="3.40.50.1980:FF:000026">
    <property type="entry name" value="Histidinol dehydrogenase"/>
    <property type="match status" value="1"/>
</dbReference>
<evidence type="ECO:0000313" key="12">
    <source>
        <dbReference type="Proteomes" id="UP001204068"/>
    </source>
</evidence>
<feature type="binding site" evidence="7">
    <location>
        <position position="118"/>
    </location>
    <ligand>
        <name>NAD(+)</name>
        <dbReference type="ChEBI" id="CHEBI:57540"/>
    </ligand>
</feature>
<dbReference type="PIRSF" id="PIRSF000099">
    <property type="entry name" value="Histidinol_dh"/>
    <property type="match status" value="1"/>
</dbReference>
<keyword evidence="4 5" id="KW-0560">Oxidoreductase</keyword>
<feature type="binding site" evidence="8">
    <location>
        <position position="248"/>
    </location>
    <ligand>
        <name>substrate</name>
    </ligand>
</feature>
<protein>
    <submittedName>
        <fullName evidence="11">Histidinol dehydrogenase</fullName>
        <ecNumber evidence="11">1.1.1.23</ecNumber>
    </submittedName>
</protein>
<dbReference type="Proteomes" id="UP001204068">
    <property type="component" value="Unassembled WGS sequence"/>
</dbReference>
<evidence type="ECO:0000256" key="1">
    <source>
        <dbReference type="ARBA" id="ARBA00010178"/>
    </source>
</evidence>
<feature type="binding site" evidence="8">
    <location>
        <position position="251"/>
    </location>
    <ligand>
        <name>substrate</name>
    </ligand>
</feature>
<evidence type="ECO:0000256" key="6">
    <source>
        <dbReference type="PIRSR" id="PIRSR000099-1"/>
    </source>
</evidence>
<dbReference type="NCBIfam" id="TIGR00069">
    <property type="entry name" value="hisD"/>
    <property type="match status" value="1"/>
</dbReference>
<comment type="similarity">
    <text evidence="1 5 10">Belongs to the histidinol dehydrogenase family.</text>
</comment>
<dbReference type="Gene3D" id="1.20.5.1300">
    <property type="match status" value="1"/>
</dbReference>
<sequence length="417" mass="45189">MEFLKKSNAVSEQENKNVVDIVSDIIDNIKNNGDKSLKEYEQKFGNSTRATFKLSDEEIKTQIEKLDEETKALIDQVVTRVKNFAEAQMNSMKPIDQDFGDGIRMGHRIIPIEKVGAYVPGGRYPLLSSGVMVVAPAKVAGAKKIIACSPAAFEGSIHPATVYGLVQSGVDEIYAVGGAQAIASMAYGTETIPEVDIITGPGNKFVAEAKKQVFGKVGIDMLAGPSEVVVLADGNSSPKLCASDLLAQAEHDPNARAILITTSKENAEQTLHEISEQFKAFKQDSPVFESWDKHGEIIIAENEAELIQVSDEIAGEHIHVHCQNYEEIGNQLNNFGSLFLGENSSVVFSDKVSGTNHTLPTNKASRFTGGLWVGTYLKVATFQEISGEGIDLLANHSVQQSNIEGLHGHKMSAFNRL</sequence>
<feature type="binding site" evidence="9">
    <location>
        <position position="350"/>
    </location>
    <ligand>
        <name>Zn(2+)</name>
        <dbReference type="ChEBI" id="CHEBI:29105"/>
    </ligand>
</feature>
<dbReference type="GO" id="GO:0051287">
    <property type="term" value="F:NAD binding"/>
    <property type="evidence" value="ECO:0007669"/>
    <property type="project" value="InterPro"/>
</dbReference>
<dbReference type="PRINTS" id="PR00083">
    <property type="entry name" value="HOLDHDRGNASE"/>
</dbReference>
<dbReference type="AlphaFoldDB" id="A0AAW5LQM4"/>
<dbReference type="GO" id="GO:0005829">
    <property type="term" value="C:cytosol"/>
    <property type="evidence" value="ECO:0007669"/>
    <property type="project" value="TreeGrafter"/>
</dbReference>
<dbReference type="EMBL" id="JANILD010000004">
    <property type="protein sequence ID" value="MCQ9303939.1"/>
    <property type="molecule type" value="Genomic_DNA"/>
</dbReference>
<feature type="binding site" evidence="8">
    <location>
        <position position="409"/>
    </location>
    <ligand>
        <name>substrate</name>
    </ligand>
</feature>
<dbReference type="InterPro" id="IPR001692">
    <property type="entry name" value="Histidinol_DH_CS"/>
</dbReference>
<dbReference type="SUPFAM" id="SSF53720">
    <property type="entry name" value="ALDH-like"/>
    <property type="match status" value="1"/>
</dbReference>
<feature type="binding site" evidence="9">
    <location>
        <position position="409"/>
    </location>
    <ligand>
        <name>Zn(2+)</name>
        <dbReference type="ChEBI" id="CHEBI:29105"/>
    </ligand>
</feature>
<accession>A0AAW5LQM4</accession>
<dbReference type="InterPro" id="IPR016161">
    <property type="entry name" value="Ald_DH/histidinol_DH"/>
</dbReference>
<gene>
    <name evidence="11" type="primary">hisD</name>
    <name evidence="11" type="ORF">NQ032_10045</name>
</gene>
<dbReference type="CDD" id="cd06572">
    <property type="entry name" value="Histidinol_dh"/>
    <property type="match status" value="1"/>
</dbReference>
<feature type="binding site" evidence="8">
    <location>
        <position position="226"/>
    </location>
    <ligand>
        <name>substrate</name>
    </ligand>
</feature>
<evidence type="ECO:0000256" key="9">
    <source>
        <dbReference type="PIRSR" id="PIRSR000099-4"/>
    </source>
</evidence>
<evidence type="ECO:0000256" key="3">
    <source>
        <dbReference type="ARBA" id="ARBA00022833"/>
    </source>
</evidence>
<proteinExistence type="inferred from homology"/>
<evidence type="ECO:0000256" key="8">
    <source>
        <dbReference type="PIRSR" id="PIRSR000099-3"/>
    </source>
</evidence>
<name>A0AAW5LQM4_MAMSC</name>
<reference evidence="11" key="1">
    <citation type="submission" date="2022-07" db="EMBL/GenBank/DDBJ databases">
        <title>Bacterial species isolated from the porcine tonsil microbiota.</title>
        <authorList>
            <person name="Oliveira I.M.F."/>
        </authorList>
    </citation>
    <scope>NUCLEOTIDE SEQUENCE</scope>
    <source>
        <strain evidence="11">8QC2O2</strain>
    </source>
</reference>
<comment type="caution">
    <text evidence="11">The sequence shown here is derived from an EMBL/GenBank/DDBJ whole genome shotgun (WGS) entry which is preliminary data.</text>
</comment>
<feature type="binding site" evidence="8">
    <location>
        <position position="404"/>
    </location>
    <ligand>
        <name>substrate</name>
    </ligand>
</feature>
<dbReference type="FunFam" id="3.40.50.1980:FF:000001">
    <property type="entry name" value="Histidinol dehydrogenase"/>
    <property type="match status" value="1"/>
</dbReference>
<dbReference type="PANTHER" id="PTHR21256:SF14">
    <property type="entry name" value="HISTIDINOL DEHYDROGENASE"/>
    <property type="match status" value="1"/>
</dbReference>
<dbReference type="PROSITE" id="PS00611">
    <property type="entry name" value="HISOL_DEHYDROGENASE"/>
    <property type="match status" value="1"/>
</dbReference>
<keyword evidence="3 9" id="KW-0862">Zinc</keyword>
<keyword evidence="2 9" id="KW-0479">Metal-binding</keyword>
<feature type="binding site" evidence="7">
    <location>
        <position position="203"/>
    </location>
    <ligand>
        <name>NAD(+)</name>
        <dbReference type="ChEBI" id="CHEBI:57540"/>
    </ligand>
</feature>
<evidence type="ECO:0000256" key="2">
    <source>
        <dbReference type="ARBA" id="ARBA00022723"/>
    </source>
</evidence>
<comment type="cofactor">
    <cofactor evidence="9">
        <name>Zn(2+)</name>
        <dbReference type="ChEBI" id="CHEBI:29105"/>
    </cofactor>
    <text evidence="9">Binds 1 zinc ion per subunit.</text>
</comment>
<keyword evidence="7" id="KW-0520">NAD</keyword>
<dbReference type="GO" id="GO:0046872">
    <property type="term" value="F:metal ion binding"/>
    <property type="evidence" value="ECO:0007669"/>
    <property type="project" value="UniProtKB-KW"/>
</dbReference>
<dbReference type="Gene3D" id="3.40.50.1980">
    <property type="entry name" value="Nitrogenase molybdenum iron protein domain"/>
    <property type="match status" value="2"/>
</dbReference>
<evidence type="ECO:0000256" key="7">
    <source>
        <dbReference type="PIRSR" id="PIRSR000099-2"/>
    </source>
</evidence>
<dbReference type="PANTHER" id="PTHR21256">
    <property type="entry name" value="HISTIDINOL DEHYDROGENASE HDH"/>
    <property type="match status" value="1"/>
</dbReference>
<dbReference type="InterPro" id="IPR022695">
    <property type="entry name" value="Histidinol_DH_monofunct"/>
</dbReference>
<dbReference type="EC" id="1.1.1.23" evidence="11"/>
<evidence type="ECO:0000313" key="11">
    <source>
        <dbReference type="EMBL" id="MCQ9303939.1"/>
    </source>
</evidence>
<organism evidence="11 12">
    <name type="scientific">Mammaliicoccus sciuri</name>
    <name type="common">Staphylococcus sciuri</name>
    <dbReference type="NCBI Taxonomy" id="1296"/>
    <lineage>
        <taxon>Bacteria</taxon>
        <taxon>Bacillati</taxon>
        <taxon>Bacillota</taxon>
        <taxon>Bacilli</taxon>
        <taxon>Bacillales</taxon>
        <taxon>Staphylococcaceae</taxon>
        <taxon>Mammaliicoccus</taxon>
    </lineage>
</organism>
<dbReference type="GO" id="GO:0004399">
    <property type="term" value="F:histidinol dehydrogenase activity"/>
    <property type="evidence" value="ECO:0007669"/>
    <property type="project" value="UniProtKB-EC"/>
</dbReference>
<evidence type="ECO:0000256" key="4">
    <source>
        <dbReference type="ARBA" id="ARBA00023002"/>
    </source>
</evidence>
<dbReference type="Pfam" id="PF00815">
    <property type="entry name" value="Histidinol_dh"/>
    <property type="match status" value="1"/>
</dbReference>
<feature type="binding site" evidence="7">
    <location>
        <position position="180"/>
    </location>
    <ligand>
        <name>NAD(+)</name>
        <dbReference type="ChEBI" id="CHEBI:57540"/>
    </ligand>
</feature>
<feature type="binding site" evidence="9">
    <location>
        <position position="251"/>
    </location>
    <ligand>
        <name>Zn(2+)</name>
        <dbReference type="ChEBI" id="CHEBI:29105"/>
    </ligand>
</feature>
<evidence type="ECO:0000256" key="5">
    <source>
        <dbReference type="PIRNR" id="PIRNR000099"/>
    </source>
</evidence>
<evidence type="ECO:0000256" key="10">
    <source>
        <dbReference type="RuleBase" id="RU004175"/>
    </source>
</evidence>
<feature type="binding site" evidence="9">
    <location>
        <position position="248"/>
    </location>
    <ligand>
        <name>Zn(2+)</name>
        <dbReference type="ChEBI" id="CHEBI:29105"/>
    </ligand>
</feature>
<dbReference type="RefSeq" id="WP_070369360.1">
    <property type="nucleotide sequence ID" value="NZ_CP064868.1"/>
</dbReference>
<feature type="binding site" evidence="8">
    <location>
        <position position="317"/>
    </location>
    <ligand>
        <name>substrate</name>
    </ligand>
</feature>
<dbReference type="GO" id="GO:0000105">
    <property type="term" value="P:L-histidine biosynthetic process"/>
    <property type="evidence" value="ECO:0007669"/>
    <property type="project" value="InterPro"/>
</dbReference>
<feature type="active site" description="Proton acceptor" evidence="6">
    <location>
        <position position="316"/>
    </location>
</feature>
<feature type="active site" description="Proton acceptor" evidence="6">
    <location>
        <position position="317"/>
    </location>
</feature>
<dbReference type="InterPro" id="IPR012131">
    <property type="entry name" value="Hstdl_DH"/>
</dbReference>